<evidence type="ECO:0000313" key="10">
    <source>
        <dbReference type="EMBL" id="MDV6232974.1"/>
    </source>
</evidence>
<evidence type="ECO:0000256" key="4">
    <source>
        <dbReference type="ARBA" id="ARBA00022438"/>
    </source>
</evidence>
<dbReference type="EMBL" id="JAWLKE010000008">
    <property type="protein sequence ID" value="MDV6232974.1"/>
    <property type="molecule type" value="Genomic_DNA"/>
</dbReference>
<dbReference type="Gene3D" id="3.40.50.1820">
    <property type="entry name" value="alpha/beta hydrolase"/>
    <property type="match status" value="1"/>
</dbReference>
<dbReference type="PRINTS" id="PR00793">
    <property type="entry name" value="PROAMNOPTASE"/>
</dbReference>
<evidence type="ECO:0000256" key="3">
    <source>
        <dbReference type="ARBA" id="ARBA00010088"/>
    </source>
</evidence>
<comment type="catalytic activity">
    <reaction evidence="1 8">
        <text>Release of N-terminal proline from a peptide.</text>
        <dbReference type="EC" id="3.4.11.5"/>
    </reaction>
</comment>
<name>A0ABU4B3B8_9NOCA</name>
<dbReference type="PIRSF" id="PIRSF006431">
    <property type="entry name" value="Pept_S33"/>
    <property type="match status" value="1"/>
</dbReference>
<keyword evidence="4 8" id="KW-0031">Aminopeptidase</keyword>
<dbReference type="RefSeq" id="WP_317549303.1">
    <property type="nucleotide sequence ID" value="NZ_JAWLKE010000008.1"/>
</dbReference>
<reference evidence="10 11" key="1">
    <citation type="submission" date="2023-10" db="EMBL/GenBank/DDBJ databases">
        <title>Development of a sustainable strategy for remediation of hydrocarbon-contaminated territories based on the waste exchange concept.</title>
        <authorList>
            <person name="Krivoruchko A."/>
        </authorList>
    </citation>
    <scope>NUCLEOTIDE SEQUENCE [LARGE SCALE GENOMIC DNA]</scope>
    <source>
        <strain evidence="10 11">IEGM 1322</strain>
    </source>
</reference>
<accession>A0ABU4B3B8</accession>
<evidence type="ECO:0000256" key="5">
    <source>
        <dbReference type="ARBA" id="ARBA00022490"/>
    </source>
</evidence>
<organism evidence="10 11">
    <name type="scientific">Rhodococcus cercidiphylli</name>
    <dbReference type="NCBI Taxonomy" id="489916"/>
    <lineage>
        <taxon>Bacteria</taxon>
        <taxon>Bacillati</taxon>
        <taxon>Actinomycetota</taxon>
        <taxon>Actinomycetes</taxon>
        <taxon>Mycobacteriales</taxon>
        <taxon>Nocardiaceae</taxon>
        <taxon>Rhodococcus</taxon>
    </lineage>
</organism>
<evidence type="ECO:0000256" key="6">
    <source>
        <dbReference type="ARBA" id="ARBA00022670"/>
    </source>
</evidence>
<evidence type="ECO:0000256" key="8">
    <source>
        <dbReference type="PIRNR" id="PIRNR006431"/>
    </source>
</evidence>
<dbReference type="InterPro" id="IPR000073">
    <property type="entry name" value="AB_hydrolase_1"/>
</dbReference>
<comment type="similarity">
    <text evidence="3 8">Belongs to the peptidase S33 family.</text>
</comment>
<dbReference type="InterPro" id="IPR029058">
    <property type="entry name" value="AB_hydrolase_fold"/>
</dbReference>
<keyword evidence="7 8" id="KW-0378">Hydrolase</keyword>
<dbReference type="Proteomes" id="UP001185899">
    <property type="component" value="Unassembled WGS sequence"/>
</dbReference>
<keyword evidence="11" id="KW-1185">Reference proteome</keyword>
<dbReference type="PANTHER" id="PTHR43722">
    <property type="entry name" value="PROLINE IMINOPEPTIDASE"/>
    <property type="match status" value="1"/>
</dbReference>
<evidence type="ECO:0000256" key="7">
    <source>
        <dbReference type="ARBA" id="ARBA00022801"/>
    </source>
</evidence>
<evidence type="ECO:0000259" key="9">
    <source>
        <dbReference type="Pfam" id="PF00561"/>
    </source>
</evidence>
<keyword evidence="5 8" id="KW-0963">Cytoplasm</keyword>
<dbReference type="InterPro" id="IPR002410">
    <property type="entry name" value="Peptidase_S33"/>
</dbReference>
<protein>
    <recommendedName>
        <fullName evidence="8">Proline iminopeptidase</fullName>
        <shortName evidence="8">PIP</shortName>
        <ecNumber evidence="8">3.4.11.5</ecNumber>
    </recommendedName>
    <alternativeName>
        <fullName evidence="8">Prolyl aminopeptidase</fullName>
    </alternativeName>
</protein>
<proteinExistence type="inferred from homology"/>
<evidence type="ECO:0000313" key="11">
    <source>
        <dbReference type="Proteomes" id="UP001185899"/>
    </source>
</evidence>
<keyword evidence="6 8" id="KW-0645">Protease</keyword>
<sequence length="328" mass="35768">MTSNDAPTQHGMLDVGDGQRIYWEQWGPSDGVPAVYLHGGPGGTLNASQFRRHFDLSRVRAIGLEQRGCGRSTPHASDPSTSLSTNTTAHLIADIEALREHLGVDAWIVNGASWGSTLALAYALAHPTRVLGIVLVSVTTTSRAEVDWITEGVGAVFPEAWDRFATFAEQAGVGYCRGHGRIVDAYGQLLNSDDLVLRDSASREWALWEDVHISIGTGGIRPDPRWDDDRFRLAFVRLTTHYWSHDGFCDPPLLDRAAGLRDIPGVLIHGRRDVSGPAVTAWRLHREWPGSTLHVDEGDGHGGRSMAARWDTANDELTNRALQGSNGA</sequence>
<dbReference type="InterPro" id="IPR005944">
    <property type="entry name" value="Pro_iminopeptidase"/>
</dbReference>
<dbReference type="GO" id="GO:0016787">
    <property type="term" value="F:hydrolase activity"/>
    <property type="evidence" value="ECO:0007669"/>
    <property type="project" value="UniProtKB-KW"/>
</dbReference>
<dbReference type="Pfam" id="PF00561">
    <property type="entry name" value="Abhydrolase_1"/>
    <property type="match status" value="1"/>
</dbReference>
<dbReference type="PANTHER" id="PTHR43722:SF1">
    <property type="entry name" value="PROLINE IMINOPEPTIDASE"/>
    <property type="match status" value="1"/>
</dbReference>
<gene>
    <name evidence="10" type="ORF">R3P95_20670</name>
</gene>
<comment type="caution">
    <text evidence="10">The sequence shown here is derived from an EMBL/GenBank/DDBJ whole genome shotgun (WGS) entry which is preliminary data.</text>
</comment>
<feature type="domain" description="AB hydrolase-1" evidence="9">
    <location>
        <begin position="35"/>
        <end position="301"/>
    </location>
</feature>
<comment type="subcellular location">
    <subcellularLocation>
        <location evidence="2 8">Cytoplasm</location>
    </subcellularLocation>
</comment>
<dbReference type="EC" id="3.4.11.5" evidence="8"/>
<evidence type="ECO:0000256" key="1">
    <source>
        <dbReference type="ARBA" id="ARBA00001585"/>
    </source>
</evidence>
<evidence type="ECO:0000256" key="2">
    <source>
        <dbReference type="ARBA" id="ARBA00004496"/>
    </source>
</evidence>
<dbReference type="SUPFAM" id="SSF53474">
    <property type="entry name" value="alpha/beta-Hydrolases"/>
    <property type="match status" value="1"/>
</dbReference>